<keyword evidence="3" id="KW-1185">Reference proteome</keyword>
<sequence>MAVGGDRDPDAGPAQRDAAVGAAIGNCLGDREAVIGIIYAGGAIGAEIDDVMPRRAQPVGEHRLQRDGGVVGGDGDAHAVSRGRGLADAALSTLTASRLPPFRAALDHDRNRPMNQPAHPSSVEVDPARFTAAEFAAMVASGAFADMTVELIDGELHRMDRPMSDHGARQASVTGKLWTVFEGRAETVLGETGIGLADDTFVACDVAVLCAPIDANRLLVPADLLLVVEIAETTLDRDTGLKRRKYAAAGIAHYWVVDGTRAVVHVYRDPVAGDYAEIVTVRFGEPLAVPGTDAAIRL</sequence>
<dbReference type="Pfam" id="PF05685">
    <property type="entry name" value="Uma2"/>
    <property type="match status" value="1"/>
</dbReference>
<reference evidence="2 3" key="1">
    <citation type="journal article" date="2019" name="Environ. Microbiol.">
        <title>Species interactions and distinct microbial communities in high Arctic permafrost affected cryosols are associated with the CH4 and CO2 gas fluxes.</title>
        <authorList>
            <person name="Altshuler I."/>
            <person name="Hamel J."/>
            <person name="Turney S."/>
            <person name="Magnuson E."/>
            <person name="Levesque R."/>
            <person name="Greer C."/>
            <person name="Whyte L.G."/>
        </authorList>
    </citation>
    <scope>NUCLEOTIDE SEQUENCE [LARGE SCALE GENOMIC DNA]</scope>
    <source>
        <strain evidence="2 3">S5.1</strain>
    </source>
</reference>
<dbReference type="SUPFAM" id="SSF52980">
    <property type="entry name" value="Restriction endonuclease-like"/>
    <property type="match status" value="1"/>
</dbReference>
<keyword evidence="2" id="KW-0540">Nuclease</keyword>
<feature type="domain" description="Putative restriction endonuclease" evidence="1">
    <location>
        <begin position="145"/>
        <end position="289"/>
    </location>
</feature>
<dbReference type="PANTHER" id="PTHR35400:SF3">
    <property type="entry name" value="SLL1072 PROTEIN"/>
    <property type="match status" value="1"/>
</dbReference>
<name>A0A502CE44_9SPHN</name>
<dbReference type="AlphaFoldDB" id="A0A502CE44"/>
<dbReference type="EMBL" id="RCZK01000012">
    <property type="protein sequence ID" value="TPG09991.1"/>
    <property type="molecule type" value="Genomic_DNA"/>
</dbReference>
<proteinExistence type="predicted"/>
<evidence type="ECO:0000259" key="1">
    <source>
        <dbReference type="Pfam" id="PF05685"/>
    </source>
</evidence>
<protein>
    <submittedName>
        <fullName evidence="2">Uma2 family endonuclease</fullName>
    </submittedName>
</protein>
<dbReference type="Proteomes" id="UP000318413">
    <property type="component" value="Unassembled WGS sequence"/>
</dbReference>
<evidence type="ECO:0000313" key="2">
    <source>
        <dbReference type="EMBL" id="TPG09991.1"/>
    </source>
</evidence>
<gene>
    <name evidence="2" type="ORF">EAH84_12840</name>
</gene>
<keyword evidence="2" id="KW-0255">Endonuclease</keyword>
<dbReference type="Gene3D" id="3.90.1570.10">
    <property type="entry name" value="tt1808, chain A"/>
    <property type="match status" value="1"/>
</dbReference>
<dbReference type="InterPro" id="IPR011335">
    <property type="entry name" value="Restrct_endonuc-II-like"/>
</dbReference>
<evidence type="ECO:0000313" key="3">
    <source>
        <dbReference type="Proteomes" id="UP000318413"/>
    </source>
</evidence>
<dbReference type="CDD" id="cd06260">
    <property type="entry name" value="DUF820-like"/>
    <property type="match status" value="1"/>
</dbReference>
<dbReference type="PANTHER" id="PTHR35400">
    <property type="entry name" value="SLR1083 PROTEIN"/>
    <property type="match status" value="1"/>
</dbReference>
<organism evidence="2 3">
    <name type="scientific">Sphingomonas oligophenolica</name>
    <dbReference type="NCBI Taxonomy" id="301154"/>
    <lineage>
        <taxon>Bacteria</taxon>
        <taxon>Pseudomonadati</taxon>
        <taxon>Pseudomonadota</taxon>
        <taxon>Alphaproteobacteria</taxon>
        <taxon>Sphingomonadales</taxon>
        <taxon>Sphingomonadaceae</taxon>
        <taxon>Sphingomonas</taxon>
    </lineage>
</organism>
<comment type="caution">
    <text evidence="2">The sequence shown here is derived from an EMBL/GenBank/DDBJ whole genome shotgun (WGS) entry which is preliminary data.</text>
</comment>
<dbReference type="GO" id="GO:0004519">
    <property type="term" value="F:endonuclease activity"/>
    <property type="evidence" value="ECO:0007669"/>
    <property type="project" value="UniProtKB-KW"/>
</dbReference>
<accession>A0A502CE44</accession>
<dbReference type="InterPro" id="IPR012296">
    <property type="entry name" value="Nuclease_put_TT1808"/>
</dbReference>
<dbReference type="InterPro" id="IPR008538">
    <property type="entry name" value="Uma2"/>
</dbReference>
<keyword evidence="2" id="KW-0378">Hydrolase</keyword>